<keyword evidence="2" id="KW-1185">Reference proteome</keyword>
<dbReference type="EMBL" id="BTGU01000028">
    <property type="protein sequence ID" value="GMN48311.1"/>
    <property type="molecule type" value="Genomic_DNA"/>
</dbReference>
<evidence type="ECO:0000313" key="1">
    <source>
        <dbReference type="EMBL" id="GMN48311.1"/>
    </source>
</evidence>
<organism evidence="1 2">
    <name type="scientific">Ficus carica</name>
    <name type="common">Common fig</name>
    <dbReference type="NCBI Taxonomy" id="3494"/>
    <lineage>
        <taxon>Eukaryota</taxon>
        <taxon>Viridiplantae</taxon>
        <taxon>Streptophyta</taxon>
        <taxon>Embryophyta</taxon>
        <taxon>Tracheophyta</taxon>
        <taxon>Spermatophyta</taxon>
        <taxon>Magnoliopsida</taxon>
        <taxon>eudicotyledons</taxon>
        <taxon>Gunneridae</taxon>
        <taxon>Pentapetalae</taxon>
        <taxon>rosids</taxon>
        <taxon>fabids</taxon>
        <taxon>Rosales</taxon>
        <taxon>Moraceae</taxon>
        <taxon>Ficeae</taxon>
        <taxon>Ficus</taxon>
    </lineage>
</organism>
<comment type="caution">
    <text evidence="1">The sequence shown here is derived from an EMBL/GenBank/DDBJ whole genome shotgun (WGS) entry which is preliminary data.</text>
</comment>
<protein>
    <submittedName>
        <fullName evidence="1">Uncharacterized protein</fullName>
    </submittedName>
</protein>
<sequence>MADWEMVDYFTSAVTSKYLVALREEFEIPNDVELMVPGPNDIPSRLPPDYITLYAEFFRARLRLLFHPYLRQALHRLNVAPMQLNANIYRILISCFVLWTKNYTAKLPYKHLSFFTAGWWLHGHLPYGEVPPGERVPITFRRGYVWTRGPHTDARILARIDALREKADPERNQNRLLSALSLAKYNWFGLSSTSDYPHDRPRAVLPGEVIVTSRMPDPVVHYRARTVVTAEVVTTSGQFEVLRGVPVASTHGLQSDSSSLNLLCSSGDHTGTSVLATRTGLPDSNKSSPKPAMVVKVEQEPLPLFWLARPLSTLLKPGQVARERSNQSPLCLPPGVVKKTLGLTIPPP</sequence>
<dbReference type="Proteomes" id="UP001187192">
    <property type="component" value="Unassembled WGS sequence"/>
</dbReference>
<name>A0AA88D9S4_FICCA</name>
<dbReference type="AlphaFoldDB" id="A0AA88D9S4"/>
<accession>A0AA88D9S4</accession>
<reference evidence="1" key="1">
    <citation type="submission" date="2023-07" db="EMBL/GenBank/DDBJ databases">
        <title>draft genome sequence of fig (Ficus carica).</title>
        <authorList>
            <person name="Takahashi T."/>
            <person name="Nishimura K."/>
        </authorList>
    </citation>
    <scope>NUCLEOTIDE SEQUENCE</scope>
</reference>
<gene>
    <name evidence="1" type="ORF">TIFTF001_017477</name>
</gene>
<evidence type="ECO:0000313" key="2">
    <source>
        <dbReference type="Proteomes" id="UP001187192"/>
    </source>
</evidence>
<proteinExistence type="predicted"/>